<dbReference type="AlphaFoldDB" id="A7I1L6"/>
<dbReference type="GO" id="GO:0016024">
    <property type="term" value="P:CDP-diacylglycerol biosynthetic process"/>
    <property type="evidence" value="ECO:0007669"/>
    <property type="project" value="UniProtKB-UniPathway"/>
</dbReference>
<dbReference type="HOGENOM" id="CLU_027938_6_3_7"/>
<dbReference type="Proteomes" id="UP000002407">
    <property type="component" value="Chromosome"/>
</dbReference>
<keyword evidence="16 18" id="KW-0012">Acyltransferase</keyword>
<comment type="function">
    <text evidence="17">Converts lysophosphatidic acid (LPA) into phosphatidic acid by incorporating acyl moiety at the 2 position.</text>
</comment>
<evidence type="ECO:0000256" key="14">
    <source>
        <dbReference type="ARBA" id="ARBA00023209"/>
    </source>
</evidence>
<dbReference type="KEGG" id="cha:CHAB381_0843"/>
<proteinExistence type="inferred from homology"/>
<evidence type="ECO:0000256" key="5">
    <source>
        <dbReference type="ARBA" id="ARBA00008655"/>
    </source>
</evidence>
<evidence type="ECO:0000256" key="1">
    <source>
        <dbReference type="ARBA" id="ARBA00001141"/>
    </source>
</evidence>
<feature type="compositionally biased region" description="Basic and acidic residues" evidence="19">
    <location>
        <begin position="238"/>
        <end position="248"/>
    </location>
</feature>
<evidence type="ECO:0000256" key="2">
    <source>
        <dbReference type="ARBA" id="ARBA00004417"/>
    </source>
</evidence>
<accession>A7I1L6</accession>
<keyword evidence="20" id="KW-1133">Transmembrane helix</keyword>
<keyword evidence="15 18" id="KW-1208">Phospholipid metabolism</keyword>
<evidence type="ECO:0000256" key="6">
    <source>
        <dbReference type="ARBA" id="ARBA00013211"/>
    </source>
</evidence>
<evidence type="ECO:0000256" key="10">
    <source>
        <dbReference type="ARBA" id="ARBA00022519"/>
    </source>
</evidence>
<keyword evidence="23" id="KW-1185">Reference proteome</keyword>
<dbReference type="PANTHER" id="PTHR10434">
    <property type="entry name" value="1-ACYL-SN-GLYCEROL-3-PHOSPHATE ACYLTRANSFERASE"/>
    <property type="match status" value="1"/>
</dbReference>
<reference evidence="23" key="1">
    <citation type="submission" date="2007-07" db="EMBL/GenBank/DDBJ databases">
        <title>Complete genome sequence of Campylobacter hominis ATCC BAA-381, a commensal isolated from the human gastrointestinal tract.</title>
        <authorList>
            <person name="Fouts D.E."/>
            <person name="Mongodin E.F."/>
            <person name="Puiu D."/>
            <person name="Sebastian Y."/>
            <person name="Miller W.G."/>
            <person name="Mandrell R.E."/>
            <person name="Nelson K.E."/>
        </authorList>
    </citation>
    <scope>NUCLEOTIDE SEQUENCE [LARGE SCALE GENOMIC DNA]</scope>
    <source>
        <strain evidence="23">ATCC BAA-381 / LMG 19568 / NCTC 13146 / CH001A</strain>
    </source>
</reference>
<dbReference type="GO" id="GO:0003841">
    <property type="term" value="F:1-acylglycerol-3-phosphate O-acyltransferase activity"/>
    <property type="evidence" value="ECO:0007669"/>
    <property type="project" value="UniProtKB-UniRule"/>
</dbReference>
<dbReference type="STRING" id="360107.CHAB381_0843"/>
<dbReference type="EMBL" id="CP000776">
    <property type="protein sequence ID" value="ABS51385.1"/>
    <property type="molecule type" value="Genomic_DNA"/>
</dbReference>
<evidence type="ECO:0000313" key="23">
    <source>
        <dbReference type="Proteomes" id="UP000002407"/>
    </source>
</evidence>
<keyword evidence="8" id="KW-1003">Cell membrane</keyword>
<organism evidence="22 23">
    <name type="scientific">Campylobacter hominis (strain ATCC BAA-381 / DSM 21671 / CCUG 45161 / LMG 19568 / NCTC 13146 / CH001A)</name>
    <dbReference type="NCBI Taxonomy" id="360107"/>
    <lineage>
        <taxon>Bacteria</taxon>
        <taxon>Pseudomonadati</taxon>
        <taxon>Campylobacterota</taxon>
        <taxon>Epsilonproteobacteria</taxon>
        <taxon>Campylobacterales</taxon>
        <taxon>Campylobacteraceae</taxon>
        <taxon>Campylobacter</taxon>
    </lineage>
</organism>
<dbReference type="eggNOG" id="COG0204">
    <property type="taxonomic scope" value="Bacteria"/>
</dbReference>
<evidence type="ECO:0000256" key="3">
    <source>
        <dbReference type="ARBA" id="ARBA00004728"/>
    </source>
</evidence>
<evidence type="ECO:0000259" key="21">
    <source>
        <dbReference type="SMART" id="SM00563"/>
    </source>
</evidence>
<evidence type="ECO:0000256" key="20">
    <source>
        <dbReference type="SAM" id="Phobius"/>
    </source>
</evidence>
<keyword evidence="20" id="KW-0812">Transmembrane</keyword>
<evidence type="ECO:0000256" key="15">
    <source>
        <dbReference type="ARBA" id="ARBA00023264"/>
    </source>
</evidence>
<comment type="subcellular location">
    <subcellularLocation>
        <location evidence="2">Cell inner membrane</location>
        <topology evidence="2">Peripheral membrane protein</topology>
    </subcellularLocation>
</comment>
<dbReference type="UniPathway" id="UPA00557">
    <property type="reaction ID" value="UER00613"/>
</dbReference>
<keyword evidence="13 20" id="KW-0472">Membrane</keyword>
<comment type="domain">
    <text evidence="18">The HXXXXD motif is essential for acyltransferase activity and may constitute the binding site for the phosphate moiety of the glycerol-3-phosphate.</text>
</comment>
<keyword evidence="9 18" id="KW-0444">Lipid biosynthesis</keyword>
<dbReference type="NCBIfam" id="TIGR00530">
    <property type="entry name" value="AGP_acyltrn"/>
    <property type="match status" value="1"/>
</dbReference>
<feature type="domain" description="Phospholipid/glycerol acyltransferase" evidence="21">
    <location>
        <begin position="61"/>
        <end position="175"/>
    </location>
</feature>
<dbReference type="InterPro" id="IPR002123">
    <property type="entry name" value="Plipid/glycerol_acylTrfase"/>
</dbReference>
<comment type="catalytic activity">
    <reaction evidence="1 18">
        <text>a 1-acyl-sn-glycero-3-phosphate + an acyl-CoA = a 1,2-diacyl-sn-glycero-3-phosphate + CoA</text>
        <dbReference type="Rhea" id="RHEA:19709"/>
        <dbReference type="ChEBI" id="CHEBI:57287"/>
        <dbReference type="ChEBI" id="CHEBI:57970"/>
        <dbReference type="ChEBI" id="CHEBI:58342"/>
        <dbReference type="ChEBI" id="CHEBI:58608"/>
        <dbReference type="EC" id="2.3.1.51"/>
    </reaction>
</comment>
<evidence type="ECO:0000256" key="4">
    <source>
        <dbReference type="ARBA" id="ARBA00005189"/>
    </source>
</evidence>
<sequence>MGKIKAIIYYIYFVLSVFVVVFFMAIKNSSHRHFRRIWAKFQRYFLRYKIEIIGTPDENANMVILNHQSIIDIVVMEEIHKANLSWIAKKEIARIPIIGKIITLPKMIAIDRSNPRDLVRVLHEVKDRIENNRVIAMFPEGTRRKGDKLLKFQTGAKVITEKLKLKVQPVVLLGTREILDSHNFCANFFGNVKVVYLPLVDTTDKDWLEKTRSKMQEILDENLHEDSNELPDTNENLNETKTDKISEK</sequence>
<keyword evidence="11 18" id="KW-0808">Transferase</keyword>
<keyword evidence="14 18" id="KW-0594">Phospholipid biosynthesis</keyword>
<dbReference type="GO" id="GO:0006654">
    <property type="term" value="P:phosphatidic acid biosynthetic process"/>
    <property type="evidence" value="ECO:0007669"/>
    <property type="project" value="TreeGrafter"/>
</dbReference>
<comment type="similarity">
    <text evidence="5 18">Belongs to the 1-acyl-sn-glycerol-3-phosphate acyltransferase family.</text>
</comment>
<evidence type="ECO:0000256" key="8">
    <source>
        <dbReference type="ARBA" id="ARBA00022475"/>
    </source>
</evidence>
<evidence type="ECO:0000256" key="16">
    <source>
        <dbReference type="ARBA" id="ARBA00023315"/>
    </source>
</evidence>
<gene>
    <name evidence="22" type="ordered locus">CHAB381_0843</name>
</gene>
<evidence type="ECO:0000313" key="22">
    <source>
        <dbReference type="EMBL" id="ABS51385.1"/>
    </source>
</evidence>
<dbReference type="Pfam" id="PF01553">
    <property type="entry name" value="Acyltransferase"/>
    <property type="match status" value="1"/>
</dbReference>
<evidence type="ECO:0000256" key="9">
    <source>
        <dbReference type="ARBA" id="ARBA00022516"/>
    </source>
</evidence>
<feature type="region of interest" description="Disordered" evidence="19">
    <location>
        <begin position="221"/>
        <end position="248"/>
    </location>
</feature>
<evidence type="ECO:0000256" key="12">
    <source>
        <dbReference type="ARBA" id="ARBA00023098"/>
    </source>
</evidence>
<evidence type="ECO:0000256" key="13">
    <source>
        <dbReference type="ARBA" id="ARBA00023136"/>
    </source>
</evidence>
<evidence type="ECO:0000256" key="19">
    <source>
        <dbReference type="SAM" id="MobiDB-lite"/>
    </source>
</evidence>
<keyword evidence="10" id="KW-0997">Cell inner membrane</keyword>
<comment type="pathway">
    <text evidence="4">Lipid metabolism.</text>
</comment>
<evidence type="ECO:0000256" key="11">
    <source>
        <dbReference type="ARBA" id="ARBA00022679"/>
    </source>
</evidence>
<dbReference type="SUPFAM" id="SSF69593">
    <property type="entry name" value="Glycerol-3-phosphate (1)-acyltransferase"/>
    <property type="match status" value="1"/>
</dbReference>
<keyword evidence="12 18" id="KW-0443">Lipid metabolism</keyword>
<dbReference type="SMART" id="SM00563">
    <property type="entry name" value="PlsC"/>
    <property type="match status" value="1"/>
</dbReference>
<dbReference type="EC" id="2.3.1.51" evidence="6 18"/>
<name>A7I1L6_CAMHC</name>
<evidence type="ECO:0000256" key="17">
    <source>
        <dbReference type="ARBA" id="ARBA00037183"/>
    </source>
</evidence>
<protein>
    <recommendedName>
        <fullName evidence="7 18">1-acyl-sn-glycerol-3-phosphate acyltransferase</fullName>
        <ecNumber evidence="6 18">2.3.1.51</ecNumber>
    </recommendedName>
</protein>
<evidence type="ECO:0000256" key="18">
    <source>
        <dbReference type="RuleBase" id="RU361267"/>
    </source>
</evidence>
<evidence type="ECO:0000256" key="7">
    <source>
        <dbReference type="ARBA" id="ARBA00016139"/>
    </source>
</evidence>
<dbReference type="CDD" id="cd07989">
    <property type="entry name" value="LPLAT_AGPAT-like"/>
    <property type="match status" value="1"/>
</dbReference>
<dbReference type="PANTHER" id="PTHR10434:SF59">
    <property type="entry name" value="1-ACYL-SN-GLYCEROL-3-PHOSPHATE ACYLTRANSFERASE"/>
    <property type="match status" value="1"/>
</dbReference>
<feature type="transmembrane region" description="Helical" evidence="20">
    <location>
        <begin position="6"/>
        <end position="26"/>
    </location>
</feature>
<dbReference type="GO" id="GO:0005886">
    <property type="term" value="C:plasma membrane"/>
    <property type="evidence" value="ECO:0007669"/>
    <property type="project" value="UniProtKB-SubCell"/>
</dbReference>
<comment type="pathway">
    <text evidence="3">Phospholipid metabolism; CDP-diacylglycerol biosynthesis; CDP-diacylglycerol from sn-glycerol 3-phosphate: step 2/3.</text>
</comment>
<dbReference type="InterPro" id="IPR004552">
    <property type="entry name" value="AGP_acyltrans"/>
</dbReference>